<sequence length="160" mass="16956">MSASTDTMPSEKPSERAGAGASPTTDRRPPFLRLHGGPLLLLSMVALTMAWVKVNLYTESLHGWMAVVVALDVAWMLRFGGWRPGIFRALLGLGATALVAIAVQWLTFSSSIGSQLGMSSFEAAVRLGVHHAWTLATLSNGPWDLACLALAAAIALLASR</sequence>
<evidence type="ECO:0000313" key="4">
    <source>
        <dbReference type="Proteomes" id="UP000249447"/>
    </source>
</evidence>
<feature type="region of interest" description="Disordered" evidence="1">
    <location>
        <begin position="1"/>
        <end position="30"/>
    </location>
</feature>
<keyword evidence="2" id="KW-0472">Membrane</keyword>
<evidence type="ECO:0000256" key="1">
    <source>
        <dbReference type="SAM" id="MobiDB-lite"/>
    </source>
</evidence>
<evidence type="ECO:0000313" key="3">
    <source>
        <dbReference type="EMBL" id="AWV08066.1"/>
    </source>
</evidence>
<feature type="transmembrane region" description="Helical" evidence="2">
    <location>
        <begin position="89"/>
        <end position="108"/>
    </location>
</feature>
<dbReference type="AlphaFoldDB" id="A0A2U9T5N0"/>
<keyword evidence="4" id="KW-1185">Reference proteome</keyword>
<feature type="transmembrane region" description="Helical" evidence="2">
    <location>
        <begin position="60"/>
        <end position="77"/>
    </location>
</feature>
<organism evidence="3 4">
    <name type="scientific">Marilutibacter maris</name>
    <dbReference type="NCBI Taxonomy" id="1605891"/>
    <lineage>
        <taxon>Bacteria</taxon>
        <taxon>Pseudomonadati</taxon>
        <taxon>Pseudomonadota</taxon>
        <taxon>Gammaproteobacteria</taxon>
        <taxon>Lysobacterales</taxon>
        <taxon>Lysobacteraceae</taxon>
        <taxon>Marilutibacter</taxon>
    </lineage>
</organism>
<keyword evidence="2" id="KW-0812">Transmembrane</keyword>
<dbReference type="KEGG" id="lmb:C9I47_2388"/>
<name>A0A2U9T5N0_9GAMM</name>
<feature type="transmembrane region" description="Helical" evidence="2">
    <location>
        <begin position="37"/>
        <end position="54"/>
    </location>
</feature>
<proteinExistence type="predicted"/>
<feature type="transmembrane region" description="Helical" evidence="2">
    <location>
        <begin position="141"/>
        <end position="158"/>
    </location>
</feature>
<accession>A0A2U9T5N0</accession>
<protein>
    <recommendedName>
        <fullName evidence="5">Transmembrane protein</fullName>
    </recommendedName>
</protein>
<keyword evidence="2" id="KW-1133">Transmembrane helix</keyword>
<evidence type="ECO:0000256" key="2">
    <source>
        <dbReference type="SAM" id="Phobius"/>
    </source>
</evidence>
<evidence type="ECO:0008006" key="5">
    <source>
        <dbReference type="Google" id="ProtNLM"/>
    </source>
</evidence>
<dbReference type="Proteomes" id="UP000249447">
    <property type="component" value="Chromosome"/>
</dbReference>
<reference evidence="3 4" key="1">
    <citation type="submission" date="2018-05" db="EMBL/GenBank/DDBJ databases">
        <title>The complete genome of Lysobacter maris HZ9B, a marine bacterium antagonistic against terrestrial plant pathogens.</title>
        <authorList>
            <person name="Zhang X.-Q."/>
        </authorList>
    </citation>
    <scope>NUCLEOTIDE SEQUENCE [LARGE SCALE GENOMIC DNA]</scope>
    <source>
        <strain evidence="3 4">HZ9B</strain>
    </source>
</reference>
<dbReference type="EMBL" id="CP029843">
    <property type="protein sequence ID" value="AWV08066.1"/>
    <property type="molecule type" value="Genomic_DNA"/>
</dbReference>
<gene>
    <name evidence="3" type="ORF">C9I47_2388</name>
</gene>